<evidence type="ECO:0000256" key="8">
    <source>
        <dbReference type="ARBA" id="ARBA00022989"/>
    </source>
</evidence>
<dbReference type="InterPro" id="IPR050428">
    <property type="entry name" value="TCS_sensor_his_kinase"/>
</dbReference>
<dbReference type="PROSITE" id="PS50109">
    <property type="entry name" value="HIS_KIN"/>
    <property type="match status" value="1"/>
</dbReference>
<dbReference type="SUPFAM" id="SSF47384">
    <property type="entry name" value="Homodimeric domain of signal transducing histidine kinase"/>
    <property type="match status" value="1"/>
</dbReference>
<feature type="domain" description="HAMP" evidence="13">
    <location>
        <begin position="102"/>
        <end position="158"/>
    </location>
</feature>
<accession>A0ABS2PPP1</accession>
<evidence type="ECO:0000256" key="1">
    <source>
        <dbReference type="ARBA" id="ARBA00000085"/>
    </source>
</evidence>
<dbReference type="PROSITE" id="PS50885">
    <property type="entry name" value="HAMP"/>
    <property type="match status" value="1"/>
</dbReference>
<keyword evidence="15" id="KW-1185">Reference proteome</keyword>
<dbReference type="InterPro" id="IPR036097">
    <property type="entry name" value="HisK_dim/P_sf"/>
</dbReference>
<reference evidence="14 15" key="1">
    <citation type="submission" date="2021-01" db="EMBL/GenBank/DDBJ databases">
        <title>Genomic Encyclopedia of Type Strains, Phase IV (KMG-IV): sequencing the most valuable type-strain genomes for metagenomic binning, comparative biology and taxonomic classification.</title>
        <authorList>
            <person name="Goeker M."/>
        </authorList>
    </citation>
    <scope>NUCLEOTIDE SEQUENCE [LARGE SCALE GENOMIC DNA]</scope>
    <source>
        <strain evidence="14 15">DSM 27513</strain>
    </source>
</reference>
<name>A0ABS2PPP1_9STRE</name>
<dbReference type="GO" id="GO:0016301">
    <property type="term" value="F:kinase activity"/>
    <property type="evidence" value="ECO:0007669"/>
    <property type="project" value="UniProtKB-KW"/>
</dbReference>
<dbReference type="Pfam" id="PF00512">
    <property type="entry name" value="HisKA"/>
    <property type="match status" value="1"/>
</dbReference>
<evidence type="ECO:0000256" key="5">
    <source>
        <dbReference type="ARBA" id="ARBA00022679"/>
    </source>
</evidence>
<comment type="caution">
    <text evidence="14">The sequence shown here is derived from an EMBL/GenBank/DDBJ whole genome shotgun (WGS) entry which is preliminary data.</text>
</comment>
<dbReference type="InterPro" id="IPR004358">
    <property type="entry name" value="Sig_transdc_His_kin-like_C"/>
</dbReference>
<evidence type="ECO:0000256" key="4">
    <source>
        <dbReference type="ARBA" id="ARBA00022553"/>
    </source>
</evidence>
<dbReference type="Gene3D" id="3.30.565.10">
    <property type="entry name" value="Histidine kinase-like ATPase, C-terminal domain"/>
    <property type="match status" value="1"/>
</dbReference>
<keyword evidence="10 11" id="KW-0472">Membrane</keyword>
<gene>
    <name evidence="14" type="ORF">JOC31_001587</name>
</gene>
<evidence type="ECO:0000256" key="9">
    <source>
        <dbReference type="ARBA" id="ARBA00023012"/>
    </source>
</evidence>
<dbReference type="PANTHER" id="PTHR45436">
    <property type="entry name" value="SENSOR HISTIDINE KINASE YKOH"/>
    <property type="match status" value="1"/>
</dbReference>
<evidence type="ECO:0000256" key="11">
    <source>
        <dbReference type="SAM" id="Phobius"/>
    </source>
</evidence>
<proteinExistence type="predicted"/>
<comment type="catalytic activity">
    <reaction evidence="1">
        <text>ATP + protein L-histidine = ADP + protein N-phospho-L-histidine.</text>
        <dbReference type="EC" id="2.7.13.3"/>
    </reaction>
</comment>
<protein>
    <recommendedName>
        <fullName evidence="3">histidine kinase</fullName>
        <ecNumber evidence="3">2.7.13.3</ecNumber>
    </recommendedName>
</protein>
<dbReference type="SMART" id="SM00387">
    <property type="entry name" value="HATPase_c"/>
    <property type="match status" value="1"/>
</dbReference>
<comment type="subcellular location">
    <subcellularLocation>
        <location evidence="2">Membrane</location>
    </subcellularLocation>
</comment>
<evidence type="ECO:0000256" key="3">
    <source>
        <dbReference type="ARBA" id="ARBA00012438"/>
    </source>
</evidence>
<dbReference type="Pfam" id="PF02518">
    <property type="entry name" value="HATPase_c"/>
    <property type="match status" value="1"/>
</dbReference>
<evidence type="ECO:0000259" key="13">
    <source>
        <dbReference type="PROSITE" id="PS50885"/>
    </source>
</evidence>
<dbReference type="PRINTS" id="PR00344">
    <property type="entry name" value="BCTRLSENSOR"/>
</dbReference>
<dbReference type="InterPro" id="IPR036890">
    <property type="entry name" value="HATPase_C_sf"/>
</dbReference>
<evidence type="ECO:0000313" key="14">
    <source>
        <dbReference type="EMBL" id="MBM7636763.1"/>
    </source>
</evidence>
<evidence type="ECO:0000256" key="6">
    <source>
        <dbReference type="ARBA" id="ARBA00022692"/>
    </source>
</evidence>
<keyword evidence="9" id="KW-0902">Two-component regulatory system</keyword>
<keyword evidence="4" id="KW-0597">Phosphoprotein</keyword>
<sequence length="374" mass="42325">MKMKLSQVRDLKKSVIGQLSLAIISVFVAMTVLSNLLINWYQTHLTNEMLAGFQASAAEKKETLVLVDTTYIQSMWEFRTFSIGVVVVTILLGSAILYTLIKRIMKPFKDLADTVAAINSDNVMDYQKDLATVGSSREMEQLTRAFNQALGKVYQSYERERRFSNDVAHELRLPLAIMRSKIDLYQKQPTDTQAFVASMDTSLERLSHLVEGVLLFSRQNQMNLAQVALRDLLEEILFDLEEMAEQKQISLSLTGDHPILTSDDQLLARALYNLIENAIKYNVTNGSVQVYIEDQSDQIELTIRDTGIGISDEDKKRIFDLFYRVDDSRNSAIKGYGIGLSLAAKIVKQLHGDIVVEDNKPRGTVFRIILKKLS</sequence>
<keyword evidence="5" id="KW-0808">Transferase</keyword>
<dbReference type="SMART" id="SM00388">
    <property type="entry name" value="HisKA"/>
    <property type="match status" value="1"/>
</dbReference>
<feature type="transmembrane region" description="Helical" evidence="11">
    <location>
        <begin position="81"/>
        <end position="101"/>
    </location>
</feature>
<dbReference type="SUPFAM" id="SSF55874">
    <property type="entry name" value="ATPase domain of HSP90 chaperone/DNA topoisomerase II/histidine kinase"/>
    <property type="match status" value="1"/>
</dbReference>
<dbReference type="EC" id="2.7.13.3" evidence="3"/>
<dbReference type="CDD" id="cd00082">
    <property type="entry name" value="HisKA"/>
    <property type="match status" value="1"/>
</dbReference>
<dbReference type="EMBL" id="JAFBEI010000035">
    <property type="protein sequence ID" value="MBM7636763.1"/>
    <property type="molecule type" value="Genomic_DNA"/>
</dbReference>
<evidence type="ECO:0000259" key="12">
    <source>
        <dbReference type="PROSITE" id="PS50109"/>
    </source>
</evidence>
<organism evidence="14 15">
    <name type="scientific">Streptococcus saliviloxodontae</name>
    <dbReference type="NCBI Taxonomy" id="1349416"/>
    <lineage>
        <taxon>Bacteria</taxon>
        <taxon>Bacillati</taxon>
        <taxon>Bacillota</taxon>
        <taxon>Bacilli</taxon>
        <taxon>Lactobacillales</taxon>
        <taxon>Streptococcaceae</taxon>
        <taxon>Streptococcus</taxon>
    </lineage>
</organism>
<evidence type="ECO:0000256" key="7">
    <source>
        <dbReference type="ARBA" id="ARBA00022777"/>
    </source>
</evidence>
<dbReference type="InterPro" id="IPR003660">
    <property type="entry name" value="HAMP_dom"/>
</dbReference>
<dbReference type="InterPro" id="IPR005467">
    <property type="entry name" value="His_kinase_dom"/>
</dbReference>
<dbReference type="Gene3D" id="1.10.287.130">
    <property type="match status" value="1"/>
</dbReference>
<dbReference type="InterPro" id="IPR003594">
    <property type="entry name" value="HATPase_dom"/>
</dbReference>
<feature type="domain" description="Histidine kinase" evidence="12">
    <location>
        <begin position="166"/>
        <end position="374"/>
    </location>
</feature>
<evidence type="ECO:0000313" key="15">
    <source>
        <dbReference type="Proteomes" id="UP000809081"/>
    </source>
</evidence>
<dbReference type="InterPro" id="IPR003661">
    <property type="entry name" value="HisK_dim/P_dom"/>
</dbReference>
<keyword evidence="6 11" id="KW-0812">Transmembrane</keyword>
<dbReference type="Gene3D" id="6.10.340.10">
    <property type="match status" value="1"/>
</dbReference>
<dbReference type="PANTHER" id="PTHR45436:SF5">
    <property type="entry name" value="SENSOR HISTIDINE KINASE TRCS"/>
    <property type="match status" value="1"/>
</dbReference>
<dbReference type="Proteomes" id="UP000809081">
    <property type="component" value="Unassembled WGS sequence"/>
</dbReference>
<feature type="transmembrane region" description="Helical" evidence="11">
    <location>
        <begin position="21"/>
        <end position="41"/>
    </location>
</feature>
<evidence type="ECO:0000256" key="2">
    <source>
        <dbReference type="ARBA" id="ARBA00004370"/>
    </source>
</evidence>
<keyword evidence="7 14" id="KW-0418">Kinase</keyword>
<dbReference type="CDD" id="cd00075">
    <property type="entry name" value="HATPase"/>
    <property type="match status" value="1"/>
</dbReference>
<keyword evidence="8 11" id="KW-1133">Transmembrane helix</keyword>
<evidence type="ECO:0000256" key="10">
    <source>
        <dbReference type="ARBA" id="ARBA00023136"/>
    </source>
</evidence>